<proteinExistence type="predicted"/>
<name>A0A0F9LMA2_9ZZZZ</name>
<dbReference type="EMBL" id="LAZR01006131">
    <property type="protein sequence ID" value="KKM94498.1"/>
    <property type="molecule type" value="Genomic_DNA"/>
</dbReference>
<sequence>TTNPKITEKRKTPVDVIPLNQPINVSANKI</sequence>
<organism evidence="1">
    <name type="scientific">marine sediment metagenome</name>
    <dbReference type="NCBI Taxonomy" id="412755"/>
    <lineage>
        <taxon>unclassified sequences</taxon>
        <taxon>metagenomes</taxon>
        <taxon>ecological metagenomes</taxon>
    </lineage>
</organism>
<gene>
    <name evidence="1" type="ORF">LCGC14_1197660</name>
</gene>
<dbReference type="AlphaFoldDB" id="A0A0F9LMA2"/>
<protein>
    <submittedName>
        <fullName evidence="1">Uncharacterized protein</fullName>
    </submittedName>
</protein>
<feature type="non-terminal residue" evidence="1">
    <location>
        <position position="1"/>
    </location>
</feature>
<accession>A0A0F9LMA2</accession>
<reference evidence="1" key="1">
    <citation type="journal article" date="2015" name="Nature">
        <title>Complex archaea that bridge the gap between prokaryotes and eukaryotes.</title>
        <authorList>
            <person name="Spang A."/>
            <person name="Saw J.H."/>
            <person name="Jorgensen S.L."/>
            <person name="Zaremba-Niedzwiedzka K."/>
            <person name="Martijn J."/>
            <person name="Lind A.E."/>
            <person name="van Eijk R."/>
            <person name="Schleper C."/>
            <person name="Guy L."/>
            <person name="Ettema T.J."/>
        </authorList>
    </citation>
    <scope>NUCLEOTIDE SEQUENCE</scope>
</reference>
<comment type="caution">
    <text evidence="1">The sequence shown here is derived from an EMBL/GenBank/DDBJ whole genome shotgun (WGS) entry which is preliminary data.</text>
</comment>
<evidence type="ECO:0000313" key="1">
    <source>
        <dbReference type="EMBL" id="KKM94498.1"/>
    </source>
</evidence>